<evidence type="ECO:0000256" key="1">
    <source>
        <dbReference type="ARBA" id="ARBA00022723"/>
    </source>
</evidence>
<feature type="region of interest" description="Disordered" evidence="4">
    <location>
        <begin position="819"/>
        <end position="846"/>
    </location>
</feature>
<dbReference type="Gene3D" id="2.10.110.10">
    <property type="entry name" value="Cysteine Rich Protein"/>
    <property type="match status" value="3"/>
</dbReference>
<feature type="compositionally biased region" description="Polar residues" evidence="4">
    <location>
        <begin position="711"/>
        <end position="721"/>
    </location>
</feature>
<feature type="compositionally biased region" description="Low complexity" evidence="4">
    <location>
        <begin position="733"/>
        <end position="761"/>
    </location>
</feature>
<feature type="region of interest" description="Disordered" evidence="4">
    <location>
        <begin position="518"/>
        <end position="557"/>
    </location>
</feature>
<name>A0A8H7VG93_9FUNG</name>
<feature type="compositionally biased region" description="Basic and acidic residues" evidence="4">
    <location>
        <begin position="700"/>
        <end position="710"/>
    </location>
</feature>
<accession>A0A8H7VG93</accession>
<protein>
    <recommendedName>
        <fullName evidence="9">RhoGAP-domain-containing protein</fullName>
    </recommendedName>
</protein>
<feature type="compositionally biased region" description="Low complexity" evidence="4">
    <location>
        <begin position="909"/>
        <end position="948"/>
    </location>
</feature>
<evidence type="ECO:0000256" key="3">
    <source>
        <dbReference type="PROSITE-ProRule" id="PRU00125"/>
    </source>
</evidence>
<dbReference type="GO" id="GO:0046872">
    <property type="term" value="F:metal ion binding"/>
    <property type="evidence" value="ECO:0007669"/>
    <property type="project" value="UniProtKB-KW"/>
</dbReference>
<proteinExistence type="predicted"/>
<keyword evidence="2 3" id="KW-0862">Zinc</keyword>
<comment type="caution">
    <text evidence="7">The sequence shown here is derived from an EMBL/GenBank/DDBJ whole genome shotgun (WGS) entry which is preliminary data.</text>
</comment>
<dbReference type="Pfam" id="PF00620">
    <property type="entry name" value="RhoGAP"/>
    <property type="match status" value="1"/>
</dbReference>
<dbReference type="PROSITE" id="PS50023">
    <property type="entry name" value="LIM_DOMAIN_2"/>
    <property type="match status" value="2"/>
</dbReference>
<dbReference type="CDD" id="cd08368">
    <property type="entry name" value="LIM"/>
    <property type="match status" value="1"/>
</dbReference>
<dbReference type="EMBL" id="JAEPRB010000181">
    <property type="protein sequence ID" value="KAG2219395.1"/>
    <property type="molecule type" value="Genomic_DNA"/>
</dbReference>
<feature type="domain" description="Rho-GAP" evidence="6">
    <location>
        <begin position="1001"/>
        <end position="1191"/>
    </location>
</feature>
<organism evidence="7 8">
    <name type="scientific">Circinella minor</name>
    <dbReference type="NCBI Taxonomy" id="1195481"/>
    <lineage>
        <taxon>Eukaryota</taxon>
        <taxon>Fungi</taxon>
        <taxon>Fungi incertae sedis</taxon>
        <taxon>Mucoromycota</taxon>
        <taxon>Mucoromycotina</taxon>
        <taxon>Mucoromycetes</taxon>
        <taxon>Mucorales</taxon>
        <taxon>Lichtheimiaceae</taxon>
        <taxon>Circinella</taxon>
    </lineage>
</organism>
<sequence>MATFANEVDITTDASSDTKMAIEIKPLSCDSTTTTTNNNNNTNDNNLTTLDEIIPRTTHRTETTTTTTTACQINSNEYGTSQTSSTHLCRACKQPCLNNDGALVRALGETYHYNCFICEDCHQLVANKFYAVETNSKQQQQEQNTTTMIVCEYHYYAHLGLICRHCDQPIHGPIHMDLRFHPHCLQCPGCIRLDNNEQGEPCFEYNDQVYCRYHFSLLSKTHCIGCDQAILKQFVEHPINYPNKKWHPECYMIQKFWNIRLCEFYCYEDSKLMNPKRLQEVQNLIEKKINRIWTDVSGFEESSATCISDMLLHVAAGAYIEGLCMATQFVTHLEVLFSALDWINMVLIDKGEALQCMNESRAVCDQIIRFFHLLAYQQHDTMEQQNQIGVTQELLSLVTSMAQNLKTLIRIGLTEALRLESQYEIQDAVYQFLSNLLLLEKKRVWMAGRYWFKEDPFFHASSSSSSCHSQQDIIINQCQRCFRSIDDECFKKGALRWHTSCFICTRCHRPLSKELQRARLSQSYHHPTSSPSNTTLITTSTEDQQQHEEEKKSMTQQQQQQSMVLLCNICCTDKRQHYSPSSPTITNHSDSIHHNQSFVHISRLEQYLDHVKTALTRLYSVSTTNNKSNNTLIMPSSSVKGSDEDTKKVMLHGYETQINTDTTEKRQSTLLRLMNRTNSTRRRQSLFGSVHLTNVKRAKSTKDTHDHDTTEISTNTTNPFSPTLRRVTSVHEPSTSTTTLPNPTTTTSTSRLGSLRRALSTNRRERRPLYSVFDRHTNNNKRNTNPSVSTEIIIEHPSSSTKEQRKAQRVSLCTLDTTLEGISTSGGPPSPDDHTNNNNNTNNDTPCQLVNVTAVQDTIIRHMAILYLESTVQNHFTLDQLISIVETKRSSLWYRLKARVGVTPTTYMNNNNNSSNNNNNNNNNNKQFETTTTTLTPNNHHNNHSSSSRPPLILNSQHHHHYNNSKKTFGISLTILATKDKNTGIVPHFPTTTSCITTNNSMLAPYFTPTASIPCIVQNCILALLEMDMSLEGVFRKNGNIRELNELCDAIDQNNKNTKYLNETPIQLAALLKRYLRELPEPLLTFKLYNLLITSTKVETEDKAKMILHMACCMLPKTHRDTMQLLFLFLKWVATFHDTNKMDIGNLARVIAPTIFYSPTASKELAEDRQRGAREEIRVVEMLIRYQEDFCKVPPSWIPYLYDSRVIDCFTTNISSRHALRSLDQIIHSTTSTTPTADPLTPPTSPQSCESRQRTNRRSWLLGRQS</sequence>
<evidence type="ECO:0000313" key="8">
    <source>
        <dbReference type="Proteomes" id="UP000646827"/>
    </source>
</evidence>
<evidence type="ECO:0000259" key="5">
    <source>
        <dbReference type="PROSITE" id="PS50023"/>
    </source>
</evidence>
<evidence type="ECO:0000256" key="2">
    <source>
        <dbReference type="ARBA" id="ARBA00022833"/>
    </source>
</evidence>
<dbReference type="Pfam" id="PF00412">
    <property type="entry name" value="LIM"/>
    <property type="match status" value="1"/>
</dbReference>
<evidence type="ECO:0000256" key="4">
    <source>
        <dbReference type="SAM" id="MobiDB-lite"/>
    </source>
</evidence>
<feature type="region of interest" description="Disordered" evidence="4">
    <location>
        <begin position="697"/>
        <end position="788"/>
    </location>
</feature>
<dbReference type="Proteomes" id="UP000646827">
    <property type="component" value="Unassembled WGS sequence"/>
</dbReference>
<gene>
    <name evidence="7" type="ORF">INT45_010971</name>
</gene>
<feature type="compositionally biased region" description="Basic and acidic residues" evidence="4">
    <location>
        <begin position="544"/>
        <end position="553"/>
    </location>
</feature>
<dbReference type="SUPFAM" id="SSF48350">
    <property type="entry name" value="GTPase activation domain, GAP"/>
    <property type="match status" value="1"/>
</dbReference>
<feature type="region of interest" description="Disordered" evidence="4">
    <location>
        <begin position="1231"/>
        <end position="1266"/>
    </location>
</feature>
<feature type="domain" description="LIM zinc-binding" evidence="5">
    <location>
        <begin position="476"/>
        <end position="535"/>
    </location>
</feature>
<dbReference type="PROSITE" id="PS50238">
    <property type="entry name" value="RHOGAP"/>
    <property type="match status" value="1"/>
</dbReference>
<dbReference type="SUPFAM" id="SSF57716">
    <property type="entry name" value="Glucocorticoid receptor-like (DNA-binding domain)"/>
    <property type="match status" value="1"/>
</dbReference>
<dbReference type="InterPro" id="IPR000198">
    <property type="entry name" value="RhoGAP_dom"/>
</dbReference>
<dbReference type="PROSITE" id="PS00478">
    <property type="entry name" value="LIM_DOMAIN_1"/>
    <property type="match status" value="2"/>
</dbReference>
<keyword evidence="8" id="KW-1185">Reference proteome</keyword>
<keyword evidence="1 3" id="KW-0479">Metal-binding</keyword>
<dbReference type="PANTHER" id="PTHR15670:SF4">
    <property type="entry name" value="RHO GTPASE-ACTIVATING PROTEIN 11A"/>
    <property type="match status" value="1"/>
</dbReference>
<dbReference type="OrthoDB" id="20689at2759"/>
<dbReference type="PANTHER" id="PTHR15670">
    <property type="entry name" value="RHO GTPASE ACTIVATING PROTEIN 11A"/>
    <property type="match status" value="1"/>
</dbReference>
<dbReference type="SMART" id="SM00132">
    <property type="entry name" value="LIM"/>
    <property type="match status" value="3"/>
</dbReference>
<dbReference type="SMART" id="SM00324">
    <property type="entry name" value="RhoGAP"/>
    <property type="match status" value="1"/>
</dbReference>
<dbReference type="AlphaFoldDB" id="A0A8H7VG93"/>
<dbReference type="GO" id="GO:0005096">
    <property type="term" value="F:GTPase activator activity"/>
    <property type="evidence" value="ECO:0007669"/>
    <property type="project" value="TreeGrafter"/>
</dbReference>
<evidence type="ECO:0000259" key="6">
    <source>
        <dbReference type="PROSITE" id="PS50238"/>
    </source>
</evidence>
<keyword evidence="3" id="KW-0440">LIM domain</keyword>
<dbReference type="Gene3D" id="1.10.555.10">
    <property type="entry name" value="Rho GTPase activation protein"/>
    <property type="match status" value="1"/>
</dbReference>
<evidence type="ECO:0000313" key="7">
    <source>
        <dbReference type="EMBL" id="KAG2219395.1"/>
    </source>
</evidence>
<reference evidence="7 8" key="1">
    <citation type="submission" date="2020-12" db="EMBL/GenBank/DDBJ databases">
        <title>Metabolic potential, ecology and presence of endohyphal bacteria is reflected in genomic diversity of Mucoromycotina.</title>
        <authorList>
            <person name="Muszewska A."/>
            <person name="Okrasinska A."/>
            <person name="Steczkiewicz K."/>
            <person name="Drgas O."/>
            <person name="Orlowska M."/>
            <person name="Perlinska-Lenart U."/>
            <person name="Aleksandrzak-Piekarczyk T."/>
            <person name="Szatraj K."/>
            <person name="Zielenkiewicz U."/>
            <person name="Pilsyk S."/>
            <person name="Malc E."/>
            <person name="Mieczkowski P."/>
            <person name="Kruszewska J.S."/>
            <person name="Biernat P."/>
            <person name="Pawlowska J."/>
        </authorList>
    </citation>
    <scope>NUCLEOTIDE SEQUENCE [LARGE SCALE GENOMIC DNA]</scope>
    <source>
        <strain evidence="7 8">CBS 142.35</strain>
    </source>
</reference>
<evidence type="ECO:0008006" key="9">
    <source>
        <dbReference type="Google" id="ProtNLM"/>
    </source>
</evidence>
<dbReference type="InterPro" id="IPR001781">
    <property type="entry name" value="Znf_LIM"/>
</dbReference>
<feature type="compositionally biased region" description="Polar residues" evidence="4">
    <location>
        <begin position="519"/>
        <end position="543"/>
    </location>
</feature>
<feature type="region of interest" description="Disordered" evidence="4">
    <location>
        <begin position="905"/>
        <end position="951"/>
    </location>
</feature>
<dbReference type="GO" id="GO:0007165">
    <property type="term" value="P:signal transduction"/>
    <property type="evidence" value="ECO:0007669"/>
    <property type="project" value="InterPro"/>
</dbReference>
<dbReference type="InterPro" id="IPR042869">
    <property type="entry name" value="ARHGAP11A/B"/>
</dbReference>
<feature type="domain" description="LIM zinc-binding" evidence="5">
    <location>
        <begin position="87"/>
        <end position="161"/>
    </location>
</feature>
<feature type="compositionally biased region" description="Low complexity" evidence="4">
    <location>
        <begin position="836"/>
        <end position="845"/>
    </location>
</feature>
<dbReference type="InterPro" id="IPR008936">
    <property type="entry name" value="Rho_GTPase_activation_prot"/>
</dbReference>